<sequence>HTHTHTHTYILMNTHRDRPLSNCCGPYCFLSVHLSHLLSLAAGQTAVSECRGPVVTVVIKRPELCNAANKEAAKLRLNLLFFHILIIFPSSLTFQRLYFVILWSPPGGNFCAGYDLTELANHTASLKLEQDVTKGPRLMVSAVLCLSKPLKAAVRTPLIDGGPVRLPRVVGLSRTLVLILTGLPIGTQEALYSSTGCEHYGHFFLKCSHRGTVPEKRGSDLPQHRLKDLERAASAEQHVF</sequence>
<dbReference type="Ensembl" id="ENSSMAT00000032819.2">
    <property type="protein sequence ID" value="ENSSMAP00000032419.2"/>
    <property type="gene ID" value="ENSSMAG00000019863.2"/>
</dbReference>
<organism evidence="3 4">
    <name type="scientific">Scophthalmus maximus</name>
    <name type="common">Turbot</name>
    <name type="synonym">Psetta maxima</name>
    <dbReference type="NCBI Taxonomy" id="52904"/>
    <lineage>
        <taxon>Eukaryota</taxon>
        <taxon>Metazoa</taxon>
        <taxon>Chordata</taxon>
        <taxon>Craniata</taxon>
        <taxon>Vertebrata</taxon>
        <taxon>Euteleostomi</taxon>
        <taxon>Actinopterygii</taxon>
        <taxon>Neopterygii</taxon>
        <taxon>Teleostei</taxon>
        <taxon>Neoteleostei</taxon>
        <taxon>Acanthomorphata</taxon>
        <taxon>Carangaria</taxon>
        <taxon>Pleuronectiformes</taxon>
        <taxon>Pleuronectoidei</taxon>
        <taxon>Scophthalmidae</taxon>
        <taxon>Scophthalmus</taxon>
    </lineage>
</organism>
<evidence type="ECO:0000256" key="1">
    <source>
        <dbReference type="ARBA" id="ARBA00005254"/>
    </source>
</evidence>
<proteinExistence type="inferred from homology"/>
<comment type="similarity">
    <text evidence="1">Belongs to the enoyl-CoA hydratase/isomerase family.</text>
</comment>
<protein>
    <submittedName>
        <fullName evidence="3">Uncharacterized protein</fullName>
    </submittedName>
</protein>
<dbReference type="SUPFAM" id="SSF52096">
    <property type="entry name" value="ClpP/crotonase"/>
    <property type="match status" value="1"/>
</dbReference>
<keyword evidence="2" id="KW-0472">Membrane</keyword>
<dbReference type="Proteomes" id="UP000694558">
    <property type="component" value="Chromosome 21"/>
</dbReference>
<dbReference type="GeneTree" id="ENSGT01010000229360"/>
<dbReference type="AlphaFoldDB" id="A0A8D3BDE5"/>
<name>A0A8D3BDE5_SCOMX</name>
<keyword evidence="2" id="KW-0812">Transmembrane</keyword>
<reference evidence="3" key="1">
    <citation type="submission" date="2023-05" db="EMBL/GenBank/DDBJ databases">
        <title>High-quality long-read genome of Scophthalmus maximus.</title>
        <authorList>
            <person name="Lien S."/>
            <person name="Martinez P."/>
        </authorList>
    </citation>
    <scope>NUCLEOTIDE SEQUENCE [LARGE SCALE GENOMIC DNA]</scope>
</reference>
<dbReference type="Gene3D" id="3.90.226.10">
    <property type="entry name" value="2-enoyl-CoA Hydratase, Chain A, domain 1"/>
    <property type="match status" value="1"/>
</dbReference>
<dbReference type="PANTHER" id="PTHR43802:SF1">
    <property type="entry name" value="IP11341P-RELATED"/>
    <property type="match status" value="1"/>
</dbReference>
<dbReference type="InterPro" id="IPR029045">
    <property type="entry name" value="ClpP/crotonase-like_dom_sf"/>
</dbReference>
<evidence type="ECO:0000313" key="3">
    <source>
        <dbReference type="Ensembl" id="ENSSMAP00000032419.2"/>
    </source>
</evidence>
<feature type="transmembrane region" description="Helical" evidence="2">
    <location>
        <begin position="79"/>
        <end position="103"/>
    </location>
</feature>
<evidence type="ECO:0000256" key="2">
    <source>
        <dbReference type="SAM" id="Phobius"/>
    </source>
</evidence>
<accession>A0A8D3BDE5</accession>
<keyword evidence="2" id="KW-1133">Transmembrane helix</keyword>
<reference evidence="3" key="2">
    <citation type="submission" date="2025-08" db="UniProtKB">
        <authorList>
            <consortium name="Ensembl"/>
        </authorList>
    </citation>
    <scope>IDENTIFICATION</scope>
</reference>
<dbReference type="PANTHER" id="PTHR43802">
    <property type="entry name" value="ENOYL-COA HYDRATASE"/>
    <property type="match status" value="1"/>
</dbReference>
<evidence type="ECO:0000313" key="4">
    <source>
        <dbReference type="Proteomes" id="UP000694558"/>
    </source>
</evidence>